<keyword evidence="1" id="KW-0285">Flavoprotein</keyword>
<name>A0ABR5BNV6_9TREE</name>
<dbReference type="PANTHER" id="PTHR46972:SF1">
    <property type="entry name" value="FAD DEPENDENT OXIDOREDUCTASE DOMAIN-CONTAINING PROTEIN"/>
    <property type="match status" value="1"/>
</dbReference>
<evidence type="ECO:0000256" key="4">
    <source>
        <dbReference type="ARBA" id="ARBA00023033"/>
    </source>
</evidence>
<evidence type="ECO:0000313" key="7">
    <source>
        <dbReference type="Proteomes" id="UP000054272"/>
    </source>
</evidence>
<accession>A0ABR5BNV6</accession>
<dbReference type="InterPro" id="IPR036188">
    <property type="entry name" value="FAD/NAD-bd_sf"/>
</dbReference>
<protein>
    <recommendedName>
        <fullName evidence="5">FAD-binding domain-containing protein</fullName>
    </recommendedName>
</protein>
<dbReference type="InterPro" id="IPR002938">
    <property type="entry name" value="FAD-bd"/>
</dbReference>
<evidence type="ECO:0000313" key="6">
    <source>
        <dbReference type="EMBL" id="KIR77343.1"/>
    </source>
</evidence>
<sequence length="75" mass="8323">MSRDPVIIIGAGPSGLLLARFLQLHRIPAVIYERDSSPTHRPQGGSLDLHGNTGLKSLRETGLLDEARIYMRSNW</sequence>
<feature type="domain" description="FAD-binding" evidence="5">
    <location>
        <begin position="5"/>
        <end position="68"/>
    </location>
</feature>
<keyword evidence="4" id="KW-0503">Monooxygenase</keyword>
<dbReference type="SUPFAM" id="SSF51905">
    <property type="entry name" value="FAD/NAD(P)-binding domain"/>
    <property type="match status" value="1"/>
</dbReference>
<reference evidence="6 7" key="1">
    <citation type="submission" date="2015-01" db="EMBL/GenBank/DDBJ databases">
        <title>The Genome Sequence of Cryptococcus gattii EJB2.</title>
        <authorList>
            <consortium name="The Broad Institute Genomics Platform"/>
            <person name="Cuomo C."/>
            <person name="Litvintseva A."/>
            <person name="Chen Y."/>
            <person name="Heitman J."/>
            <person name="Sun S."/>
            <person name="Springer D."/>
            <person name="Dromer F."/>
            <person name="Young S."/>
            <person name="Zeng Q."/>
            <person name="Gargeya S."/>
            <person name="Abouelleil A."/>
            <person name="Alvarado L."/>
            <person name="Chapman S.B."/>
            <person name="Gainer-Dewar J."/>
            <person name="Goldberg J."/>
            <person name="Griggs A."/>
            <person name="Gujja S."/>
            <person name="Hansen M."/>
            <person name="Howarth C."/>
            <person name="Imamovic A."/>
            <person name="Larimer J."/>
            <person name="Murphy C."/>
            <person name="Naylor J."/>
            <person name="Pearson M."/>
            <person name="Priest M."/>
            <person name="Roberts A."/>
            <person name="Saif S."/>
            <person name="Shea T."/>
            <person name="Sykes S."/>
            <person name="Wortman J."/>
            <person name="Nusbaum C."/>
            <person name="Birren B."/>
        </authorList>
    </citation>
    <scope>NUCLEOTIDE SEQUENCE [LARGE SCALE GENOMIC DNA]</scope>
    <source>
        <strain evidence="6 7">EJB2</strain>
    </source>
</reference>
<gene>
    <name evidence="6" type="ORF">I306_05677</name>
</gene>
<evidence type="ECO:0000259" key="5">
    <source>
        <dbReference type="Pfam" id="PF01494"/>
    </source>
</evidence>
<dbReference type="EMBL" id="KN848754">
    <property type="protein sequence ID" value="KIR77343.1"/>
    <property type="molecule type" value="Genomic_DNA"/>
</dbReference>
<keyword evidence="2" id="KW-0274">FAD</keyword>
<evidence type="ECO:0000256" key="2">
    <source>
        <dbReference type="ARBA" id="ARBA00022827"/>
    </source>
</evidence>
<keyword evidence="3" id="KW-0560">Oxidoreductase</keyword>
<dbReference type="Gene3D" id="3.50.50.60">
    <property type="entry name" value="FAD/NAD(P)-binding domain"/>
    <property type="match status" value="1"/>
</dbReference>
<evidence type="ECO:0000256" key="3">
    <source>
        <dbReference type="ARBA" id="ARBA00023002"/>
    </source>
</evidence>
<organism evidence="6 7">
    <name type="scientific">Cryptococcus gattii EJB2</name>
    <dbReference type="NCBI Taxonomy" id="1296103"/>
    <lineage>
        <taxon>Eukaryota</taxon>
        <taxon>Fungi</taxon>
        <taxon>Dikarya</taxon>
        <taxon>Basidiomycota</taxon>
        <taxon>Agaricomycotina</taxon>
        <taxon>Tremellomycetes</taxon>
        <taxon>Tremellales</taxon>
        <taxon>Cryptococcaceae</taxon>
        <taxon>Cryptococcus</taxon>
        <taxon>Cryptococcus gattii species complex</taxon>
    </lineage>
</organism>
<dbReference type="PANTHER" id="PTHR46972">
    <property type="entry name" value="MONOOXYGENASE ASQM-RELATED"/>
    <property type="match status" value="1"/>
</dbReference>
<proteinExistence type="predicted"/>
<keyword evidence="7" id="KW-1185">Reference proteome</keyword>
<evidence type="ECO:0000256" key="1">
    <source>
        <dbReference type="ARBA" id="ARBA00022630"/>
    </source>
</evidence>
<dbReference type="Proteomes" id="UP000054272">
    <property type="component" value="Unassembled WGS sequence"/>
</dbReference>
<feature type="non-terminal residue" evidence="6">
    <location>
        <position position="75"/>
    </location>
</feature>
<dbReference type="Pfam" id="PF01494">
    <property type="entry name" value="FAD_binding_3"/>
    <property type="match status" value="1"/>
</dbReference>